<dbReference type="AlphaFoldDB" id="A0A5N5TDP9"/>
<protein>
    <submittedName>
        <fullName evidence="2">Uncharacterized protein</fullName>
    </submittedName>
</protein>
<sequence>MVFEEETWVWLTGASSLTKCHGYSYRVAQKEAAPSDSYFVTTSITRQGYSVAVVVVVVELEERARQMKVRIRQMQVSRSGSNQSSSHLHSGYSDSELGNRSIDRYPRGRGSLISPERDICDRDMGDRDLGDSASDLESVVSGTSAFSTQSERPRGSRKLRFEEQLKFK</sequence>
<dbReference type="EMBL" id="SEYY01005592">
    <property type="protein sequence ID" value="KAB7503235.1"/>
    <property type="molecule type" value="Genomic_DNA"/>
</dbReference>
<evidence type="ECO:0000313" key="2">
    <source>
        <dbReference type="EMBL" id="KAB7503235.1"/>
    </source>
</evidence>
<keyword evidence="3" id="KW-1185">Reference proteome</keyword>
<dbReference type="OrthoDB" id="420032at2759"/>
<accession>A0A5N5TDP9</accession>
<gene>
    <name evidence="2" type="ORF">Anas_01570</name>
</gene>
<evidence type="ECO:0000313" key="3">
    <source>
        <dbReference type="Proteomes" id="UP000326759"/>
    </source>
</evidence>
<feature type="compositionally biased region" description="Basic and acidic residues" evidence="1">
    <location>
        <begin position="151"/>
        <end position="168"/>
    </location>
</feature>
<evidence type="ECO:0000256" key="1">
    <source>
        <dbReference type="SAM" id="MobiDB-lite"/>
    </source>
</evidence>
<reference evidence="2 3" key="1">
    <citation type="journal article" date="2019" name="PLoS Biol.">
        <title>Sex chromosomes control vertical transmission of feminizing Wolbachia symbionts in an isopod.</title>
        <authorList>
            <person name="Becking T."/>
            <person name="Chebbi M.A."/>
            <person name="Giraud I."/>
            <person name="Moumen B."/>
            <person name="Laverre T."/>
            <person name="Caubet Y."/>
            <person name="Peccoud J."/>
            <person name="Gilbert C."/>
            <person name="Cordaux R."/>
        </authorList>
    </citation>
    <scope>NUCLEOTIDE SEQUENCE [LARGE SCALE GENOMIC DNA]</scope>
    <source>
        <strain evidence="2">ANa2</strain>
        <tissue evidence="2">Whole body excluding digestive tract and cuticle</tissue>
    </source>
</reference>
<organism evidence="2 3">
    <name type="scientific">Armadillidium nasatum</name>
    <dbReference type="NCBI Taxonomy" id="96803"/>
    <lineage>
        <taxon>Eukaryota</taxon>
        <taxon>Metazoa</taxon>
        <taxon>Ecdysozoa</taxon>
        <taxon>Arthropoda</taxon>
        <taxon>Crustacea</taxon>
        <taxon>Multicrustacea</taxon>
        <taxon>Malacostraca</taxon>
        <taxon>Eumalacostraca</taxon>
        <taxon>Peracarida</taxon>
        <taxon>Isopoda</taxon>
        <taxon>Oniscidea</taxon>
        <taxon>Crinocheta</taxon>
        <taxon>Armadillidiidae</taxon>
        <taxon>Armadillidium</taxon>
    </lineage>
</organism>
<feature type="compositionally biased region" description="Basic and acidic residues" evidence="1">
    <location>
        <begin position="115"/>
        <end position="130"/>
    </location>
</feature>
<feature type="compositionally biased region" description="Low complexity" evidence="1">
    <location>
        <begin position="77"/>
        <end position="95"/>
    </location>
</feature>
<proteinExistence type="predicted"/>
<dbReference type="Proteomes" id="UP000326759">
    <property type="component" value="Unassembled WGS sequence"/>
</dbReference>
<name>A0A5N5TDP9_9CRUS</name>
<feature type="compositionally biased region" description="Polar residues" evidence="1">
    <location>
        <begin position="140"/>
        <end position="150"/>
    </location>
</feature>
<feature type="region of interest" description="Disordered" evidence="1">
    <location>
        <begin position="74"/>
        <end position="168"/>
    </location>
</feature>
<comment type="caution">
    <text evidence="2">The sequence shown here is derived from an EMBL/GenBank/DDBJ whole genome shotgun (WGS) entry which is preliminary data.</text>
</comment>